<evidence type="ECO:0000256" key="6">
    <source>
        <dbReference type="ARBA" id="ARBA00023004"/>
    </source>
</evidence>
<feature type="transmembrane region" description="Helical" evidence="8">
    <location>
        <begin position="133"/>
        <end position="154"/>
    </location>
</feature>
<evidence type="ECO:0000256" key="3">
    <source>
        <dbReference type="ARBA" id="ARBA00022692"/>
    </source>
</evidence>
<feature type="transmembrane region" description="Helical" evidence="8">
    <location>
        <begin position="30"/>
        <end position="52"/>
    </location>
</feature>
<keyword evidence="6" id="KW-0408">Iron</keyword>
<evidence type="ECO:0000256" key="4">
    <source>
        <dbReference type="ARBA" id="ARBA00022723"/>
    </source>
</evidence>
<keyword evidence="4" id="KW-0479">Metal-binding</keyword>
<keyword evidence="12" id="KW-1185">Reference proteome</keyword>
<evidence type="ECO:0000256" key="1">
    <source>
        <dbReference type="ARBA" id="ARBA00004370"/>
    </source>
</evidence>
<dbReference type="InterPro" id="IPR000701">
    <property type="entry name" value="SuccDH_FuR_B_TM-su"/>
</dbReference>
<keyword evidence="5 8" id="KW-1133">Transmembrane helix</keyword>
<dbReference type="EMBL" id="JASNVP010000007">
    <property type="protein sequence ID" value="MDK4326565.1"/>
    <property type="molecule type" value="Genomic_DNA"/>
</dbReference>
<protein>
    <submittedName>
        <fullName evidence="10">Succinate dehydrogenase cytochrome b subunit</fullName>
    </submittedName>
</protein>
<sequence>MTIKNPDREAIAHGKISNEKIRESPSVPTWAIKLIMAITGLLFVLFTLGHMAGNLKLYAPAHDGVPALDEYGEFLRSIGSPLLPEQAFLWGFRIVLLAALILHVWGAFVLITRAKQSRGKFNRTNLMGGVDSFATRTMLVTGLFILLFVCFHLLDLTLGIAPAATEQFVHGEVHANMVATFSRWPVTIFYVVAMCLLFLHMSHGIRLAVSDLGITGRKWRQTFVVLAYIIPAVVVIGNIVMPVSVLFGWVS</sequence>
<dbReference type="NCBIfam" id="TIGR02046">
    <property type="entry name" value="sdhC_b558_fam"/>
    <property type="match status" value="1"/>
</dbReference>
<name>A0AAP4BUA0_9CORY</name>
<feature type="transmembrane region" description="Helical" evidence="8">
    <location>
        <begin position="184"/>
        <end position="202"/>
    </location>
</feature>
<dbReference type="GO" id="GO:0046872">
    <property type="term" value="F:metal ion binding"/>
    <property type="evidence" value="ECO:0007669"/>
    <property type="project" value="UniProtKB-KW"/>
</dbReference>
<evidence type="ECO:0000313" key="9">
    <source>
        <dbReference type="EMBL" id="MDK4300122.1"/>
    </source>
</evidence>
<gene>
    <name evidence="9" type="ORF">QPX45_02470</name>
    <name evidence="10" type="ORF">QPX54_08630</name>
</gene>
<comment type="subcellular location">
    <subcellularLocation>
        <location evidence="1">Membrane</location>
    </subcellularLocation>
</comment>
<dbReference type="InterPro" id="IPR011138">
    <property type="entry name" value="Cytochrome_b-558"/>
</dbReference>
<dbReference type="GeneID" id="64188061"/>
<evidence type="ECO:0000313" key="10">
    <source>
        <dbReference type="EMBL" id="MDK4326565.1"/>
    </source>
</evidence>
<dbReference type="RefSeq" id="WP_018121137.1">
    <property type="nucleotide sequence ID" value="NZ_CBCRTU010000009.1"/>
</dbReference>
<dbReference type="EMBL" id="JASNVK010000003">
    <property type="protein sequence ID" value="MDK4300122.1"/>
    <property type="molecule type" value="Genomic_DNA"/>
</dbReference>
<evidence type="ECO:0000256" key="5">
    <source>
        <dbReference type="ARBA" id="ARBA00022989"/>
    </source>
</evidence>
<dbReference type="SUPFAM" id="SSF81343">
    <property type="entry name" value="Fumarate reductase respiratory complex transmembrane subunits"/>
    <property type="match status" value="1"/>
</dbReference>
<dbReference type="Pfam" id="PF01127">
    <property type="entry name" value="Sdh_cyt"/>
    <property type="match status" value="1"/>
</dbReference>
<keyword evidence="7 8" id="KW-0472">Membrane</keyword>
<feature type="transmembrane region" description="Helical" evidence="8">
    <location>
        <begin position="223"/>
        <end position="250"/>
    </location>
</feature>
<evidence type="ECO:0000256" key="2">
    <source>
        <dbReference type="ARBA" id="ARBA00022617"/>
    </source>
</evidence>
<evidence type="ECO:0000313" key="12">
    <source>
        <dbReference type="Proteomes" id="UP001243856"/>
    </source>
</evidence>
<keyword evidence="3 8" id="KW-0812">Transmembrane</keyword>
<accession>A0AAP4BUA0</accession>
<proteinExistence type="predicted"/>
<organism evidence="10 11">
    <name type="scientific">Corynebacterium propinquum</name>
    <dbReference type="NCBI Taxonomy" id="43769"/>
    <lineage>
        <taxon>Bacteria</taxon>
        <taxon>Bacillati</taxon>
        <taxon>Actinomycetota</taxon>
        <taxon>Actinomycetes</taxon>
        <taxon>Mycobacteriales</taxon>
        <taxon>Corynebacteriaceae</taxon>
        <taxon>Corynebacterium</taxon>
    </lineage>
</organism>
<dbReference type="Gene3D" id="1.20.1300.10">
    <property type="entry name" value="Fumarate reductase/succinate dehydrogenase, transmembrane subunit"/>
    <property type="match status" value="1"/>
</dbReference>
<evidence type="ECO:0000313" key="11">
    <source>
        <dbReference type="Proteomes" id="UP001226160"/>
    </source>
</evidence>
<dbReference type="GO" id="GO:0016020">
    <property type="term" value="C:membrane"/>
    <property type="evidence" value="ECO:0007669"/>
    <property type="project" value="UniProtKB-SubCell"/>
</dbReference>
<dbReference type="Proteomes" id="UP001226160">
    <property type="component" value="Unassembled WGS sequence"/>
</dbReference>
<dbReference type="CDD" id="cd03498">
    <property type="entry name" value="SQR_TypeB_2_TM"/>
    <property type="match status" value="1"/>
</dbReference>
<evidence type="ECO:0000256" key="8">
    <source>
        <dbReference type="SAM" id="Phobius"/>
    </source>
</evidence>
<dbReference type="InterPro" id="IPR034804">
    <property type="entry name" value="SQR/QFR_C/D"/>
</dbReference>
<keyword evidence="2" id="KW-0349">Heme</keyword>
<comment type="caution">
    <text evidence="10">The sequence shown here is derived from an EMBL/GenBank/DDBJ whole genome shotgun (WGS) entry which is preliminary data.</text>
</comment>
<reference evidence="10 12" key="1">
    <citation type="submission" date="2023-05" db="EMBL/GenBank/DDBJ databases">
        <title>Metabolic capabilities are highly conserved among human nasal-associated Corynebacterium species in pangenomic analyses.</title>
        <authorList>
            <person name="Tran T.H."/>
            <person name="Roberts A.Q."/>
            <person name="Escapa I.F."/>
            <person name="Gao W."/>
            <person name="Conlan S."/>
            <person name="Kong H."/>
            <person name="Segre J.A."/>
            <person name="Kelly M.S."/>
            <person name="Lemon K.P."/>
        </authorList>
    </citation>
    <scope>NUCLEOTIDE SEQUENCE</scope>
    <source>
        <strain evidence="10">KPL2654</strain>
        <strain evidence="9 12">KPL2811</strain>
    </source>
</reference>
<dbReference type="AlphaFoldDB" id="A0AAP4BUA0"/>
<evidence type="ECO:0000256" key="7">
    <source>
        <dbReference type="ARBA" id="ARBA00023136"/>
    </source>
</evidence>
<dbReference type="Proteomes" id="UP001243856">
    <property type="component" value="Unassembled WGS sequence"/>
</dbReference>
<feature type="transmembrane region" description="Helical" evidence="8">
    <location>
        <begin position="90"/>
        <end position="112"/>
    </location>
</feature>